<dbReference type="SUPFAM" id="SSF103473">
    <property type="entry name" value="MFS general substrate transporter"/>
    <property type="match status" value="1"/>
</dbReference>
<name>A0A9X2L1X5_9BACT</name>
<dbReference type="InterPro" id="IPR020846">
    <property type="entry name" value="MFS_dom"/>
</dbReference>
<evidence type="ECO:0000256" key="1">
    <source>
        <dbReference type="ARBA" id="ARBA00004127"/>
    </source>
</evidence>
<dbReference type="EMBL" id="JANDBC010000001">
    <property type="protein sequence ID" value="MCP9290707.1"/>
    <property type="molecule type" value="Genomic_DNA"/>
</dbReference>
<comment type="caution">
    <text evidence="8">The sequence shown here is derived from an EMBL/GenBank/DDBJ whole genome shotgun (WGS) entry which is preliminary data.</text>
</comment>
<feature type="transmembrane region" description="Helical" evidence="6">
    <location>
        <begin position="395"/>
        <end position="414"/>
    </location>
</feature>
<feature type="transmembrane region" description="Helical" evidence="6">
    <location>
        <begin position="330"/>
        <end position="352"/>
    </location>
</feature>
<dbReference type="PANTHER" id="PTHR23519">
    <property type="entry name" value="AUTOPHAGY-RELATED PROTEIN 22"/>
    <property type="match status" value="1"/>
</dbReference>
<dbReference type="GO" id="GO:0022857">
    <property type="term" value="F:transmembrane transporter activity"/>
    <property type="evidence" value="ECO:0007669"/>
    <property type="project" value="InterPro"/>
</dbReference>
<evidence type="ECO:0000256" key="6">
    <source>
        <dbReference type="SAM" id="Phobius"/>
    </source>
</evidence>
<dbReference type="PROSITE" id="PS50850">
    <property type="entry name" value="MFS"/>
    <property type="match status" value="1"/>
</dbReference>
<dbReference type="Pfam" id="PF11700">
    <property type="entry name" value="ATG22"/>
    <property type="match status" value="1"/>
</dbReference>
<proteinExistence type="predicted"/>
<evidence type="ECO:0000313" key="9">
    <source>
        <dbReference type="Proteomes" id="UP001139125"/>
    </source>
</evidence>
<evidence type="ECO:0000256" key="3">
    <source>
        <dbReference type="ARBA" id="ARBA00022692"/>
    </source>
</evidence>
<evidence type="ECO:0000256" key="4">
    <source>
        <dbReference type="ARBA" id="ARBA00022989"/>
    </source>
</evidence>
<dbReference type="Gene3D" id="1.20.1250.20">
    <property type="entry name" value="MFS general substrate transporter like domains"/>
    <property type="match status" value="1"/>
</dbReference>
<feature type="transmembrane region" description="Helical" evidence="6">
    <location>
        <begin position="81"/>
        <end position="99"/>
    </location>
</feature>
<feature type="transmembrane region" description="Helical" evidence="6">
    <location>
        <begin position="276"/>
        <end position="294"/>
    </location>
</feature>
<feature type="transmembrane region" description="Helical" evidence="6">
    <location>
        <begin position="148"/>
        <end position="166"/>
    </location>
</feature>
<sequence length="430" mass="47094">MPEKSSKGLLAWAMYDWANSAYFVMIQTFVFAAYFAQSIAENETSGTALWGNMIGLAGFVIAISAPFLGSIADEGGRRKPWIAFFTTLCVIGCSMLWFAEPSSDFIWFALSMAFIATLGAELSFIFYNAMLPDLTTSLTIGKWSGWGWAMGYAGGLVCLIIGYFGFVEYGADVFGLDEGSLQNVRITFLFTGLWYAVFSLPMFFKTEDVPSKNKSMSVAVKDGMKELKNGIAMLKEEPNIWKFLLARLFYNDGLATIFAMGGVYAAGTFGFDTGQIFMFGIALNVTAGLGAFGFSWLDDISGSKNTIVWSLVGLIVPVVAVLFVEAEIWFWVWGLLLGIFVGPVQASSRTFMGRLAPQDKRNQMYGLFALSGKVTTFAGPIMVGWITLLMDNQRWGMSAILLLLVVGLALMIGVDEVKGTTREEVPIIQS</sequence>
<keyword evidence="3 6" id="KW-0812">Transmembrane</keyword>
<dbReference type="RefSeq" id="WP_255133024.1">
    <property type="nucleotide sequence ID" value="NZ_JANDBC010000001.1"/>
</dbReference>
<protein>
    <submittedName>
        <fullName evidence="8">MFS transporter</fullName>
    </submittedName>
</protein>
<dbReference type="InterPro" id="IPR024671">
    <property type="entry name" value="Atg22-like"/>
</dbReference>
<feature type="transmembrane region" description="Helical" evidence="6">
    <location>
        <begin position="48"/>
        <end position="69"/>
    </location>
</feature>
<feature type="transmembrane region" description="Helical" evidence="6">
    <location>
        <begin position="306"/>
        <end position="324"/>
    </location>
</feature>
<dbReference type="InterPro" id="IPR036259">
    <property type="entry name" value="MFS_trans_sf"/>
</dbReference>
<dbReference type="GO" id="GO:0012505">
    <property type="term" value="C:endomembrane system"/>
    <property type="evidence" value="ECO:0007669"/>
    <property type="project" value="UniProtKB-SubCell"/>
</dbReference>
<keyword evidence="5 6" id="KW-0472">Membrane</keyword>
<keyword evidence="4 6" id="KW-1133">Transmembrane helix</keyword>
<dbReference type="PANTHER" id="PTHR23519:SF1">
    <property type="entry name" value="AUTOPHAGY-RELATED PROTEIN 22"/>
    <property type="match status" value="1"/>
</dbReference>
<feature type="transmembrane region" description="Helical" evidence="6">
    <location>
        <begin position="12"/>
        <end position="36"/>
    </location>
</feature>
<evidence type="ECO:0000256" key="5">
    <source>
        <dbReference type="ARBA" id="ARBA00023136"/>
    </source>
</evidence>
<keyword evidence="2" id="KW-0813">Transport</keyword>
<reference evidence="8" key="1">
    <citation type="submission" date="2022-06" db="EMBL/GenBank/DDBJ databases">
        <title>Gracilimonas sp. CAU 1638 isolated from sea sediment.</title>
        <authorList>
            <person name="Kim W."/>
        </authorList>
    </citation>
    <scope>NUCLEOTIDE SEQUENCE</scope>
    <source>
        <strain evidence="8">CAU 1638</strain>
    </source>
</reference>
<dbReference type="AlphaFoldDB" id="A0A9X2L1X5"/>
<feature type="transmembrane region" description="Helical" evidence="6">
    <location>
        <begin position="364"/>
        <end position="389"/>
    </location>
</feature>
<gene>
    <name evidence="8" type="ORF">NM125_03800</name>
</gene>
<evidence type="ECO:0000259" key="7">
    <source>
        <dbReference type="PROSITE" id="PS50850"/>
    </source>
</evidence>
<evidence type="ECO:0000313" key="8">
    <source>
        <dbReference type="EMBL" id="MCP9290707.1"/>
    </source>
</evidence>
<organism evidence="8 9">
    <name type="scientific">Gracilimonas sediminicola</name>
    <dbReference type="NCBI Taxonomy" id="2952158"/>
    <lineage>
        <taxon>Bacteria</taxon>
        <taxon>Pseudomonadati</taxon>
        <taxon>Balneolota</taxon>
        <taxon>Balneolia</taxon>
        <taxon>Balneolales</taxon>
        <taxon>Balneolaceae</taxon>
        <taxon>Gracilimonas</taxon>
    </lineage>
</organism>
<comment type="subcellular location">
    <subcellularLocation>
        <location evidence="1">Endomembrane system</location>
        <topology evidence="1">Multi-pass membrane protein</topology>
    </subcellularLocation>
</comment>
<keyword evidence="9" id="KW-1185">Reference proteome</keyword>
<feature type="transmembrane region" description="Helical" evidence="6">
    <location>
        <begin position="186"/>
        <end position="204"/>
    </location>
</feature>
<feature type="transmembrane region" description="Helical" evidence="6">
    <location>
        <begin position="248"/>
        <end position="270"/>
    </location>
</feature>
<dbReference type="Proteomes" id="UP001139125">
    <property type="component" value="Unassembled WGS sequence"/>
</dbReference>
<evidence type="ECO:0000256" key="2">
    <source>
        <dbReference type="ARBA" id="ARBA00022448"/>
    </source>
</evidence>
<dbReference type="InterPro" id="IPR050495">
    <property type="entry name" value="ATG22/LtaA_families"/>
</dbReference>
<feature type="transmembrane region" description="Helical" evidence="6">
    <location>
        <begin position="105"/>
        <end position="127"/>
    </location>
</feature>
<feature type="domain" description="Major facilitator superfamily (MFS) profile" evidence="7">
    <location>
        <begin position="239"/>
        <end position="430"/>
    </location>
</feature>
<accession>A0A9X2L1X5</accession>